<dbReference type="Proteomes" id="UP000595140">
    <property type="component" value="Unassembled WGS sequence"/>
</dbReference>
<evidence type="ECO:0000313" key="5">
    <source>
        <dbReference type="EMBL" id="VFQ59467.1"/>
    </source>
</evidence>
<dbReference type="EMBL" id="OOIL02000026">
    <property type="protein sequence ID" value="VFQ59467.1"/>
    <property type="molecule type" value="Genomic_DNA"/>
</dbReference>
<feature type="repeat" description="PPR" evidence="3">
    <location>
        <begin position="182"/>
        <end position="216"/>
    </location>
</feature>
<dbReference type="Pfam" id="PF13041">
    <property type="entry name" value="PPR_2"/>
    <property type="match status" value="2"/>
</dbReference>
<evidence type="ECO:0000256" key="1">
    <source>
        <dbReference type="ARBA" id="ARBA00007626"/>
    </source>
</evidence>
<dbReference type="PROSITE" id="PS51375">
    <property type="entry name" value="PPR"/>
    <property type="match status" value="4"/>
</dbReference>
<comment type="similarity">
    <text evidence="1">Belongs to the PPR family. P subfamily.</text>
</comment>
<reference evidence="5 6" key="1">
    <citation type="submission" date="2018-04" db="EMBL/GenBank/DDBJ databases">
        <authorList>
            <person name="Vogel A."/>
        </authorList>
    </citation>
    <scope>NUCLEOTIDE SEQUENCE [LARGE SCALE GENOMIC DNA]</scope>
</reference>
<dbReference type="Pfam" id="PF13812">
    <property type="entry name" value="PPR_3"/>
    <property type="match status" value="2"/>
</dbReference>
<evidence type="ECO:0000313" key="6">
    <source>
        <dbReference type="Proteomes" id="UP000595140"/>
    </source>
</evidence>
<dbReference type="InterPro" id="IPR002885">
    <property type="entry name" value="PPR_rpt"/>
</dbReference>
<name>A0A484K819_9ASTE</name>
<feature type="repeat" description="PPR" evidence="3">
    <location>
        <begin position="252"/>
        <end position="286"/>
    </location>
</feature>
<feature type="region of interest" description="Disordered" evidence="4">
    <location>
        <begin position="84"/>
        <end position="108"/>
    </location>
</feature>
<feature type="repeat" description="PPR" evidence="3">
    <location>
        <begin position="217"/>
        <end position="251"/>
    </location>
</feature>
<sequence>MGNSNLSTICGFDSLEGEISMQERYQSRHPPFPVIFLAISVCYLPMTPFMEKLPILVRISSSSSTISGPRKIFSDYLHSLRNSNQRRPDRRINRNPSRSGKSFKKHAEKSSETASVYMRDLVAKISNILRYSTWESGLGLLEGLSLKWDSYTVNQVLKTHPPLEKAWLFFNWAAKIRGFKHDQYTYTTMLDMFGEAGRIPSMMYVLNQMKEKGVKIDVVTYTSVLHWLSNSGDIEGAKKCWREMRAKGRSPTVVSYTAYMKVLFDHNLVKEGAKVYKEMLRFGCSPNCHTYTVLMEHLAKTGKFGKVMEIFYKMQDAGVKPDKATCNILIEKCCKAKETGTIMKILEYMKENFLVLRYSVYQEALEALNISGESSVLLKQVNRHISSFQCNQVQTHESHSTIKNNEFSLEDKLVMYLLNKQNLIAIDHLIADLMGTSSALDSGIISSIIEANCNRGRQNGALLAFDLCKKLGINIDRTTYLTLMGVLVRTNSFQRVVEIVEAMLGAGLTLGSQLSALLIQRLGCSNGHVYAEKVFCLLPFEEKKSTIVHTGLIRAYFLSTNCDKGLEMFEKMKDQRVHVSLGTYSVVLNGLEENGRASDLESYRKEKKIFEAKYTNRKLTKEERLCDIIFGDLRL</sequence>
<gene>
    <name evidence="5" type="ORF">CCAM_LOCUS1243</name>
</gene>
<keyword evidence="6" id="KW-1185">Reference proteome</keyword>
<keyword evidence="2" id="KW-0677">Repeat</keyword>
<dbReference type="PANTHER" id="PTHR47936:SF1">
    <property type="entry name" value="PENTATRICOPEPTIDE REPEAT-CONTAINING PROTEIN GUN1, CHLOROPLASTIC"/>
    <property type="match status" value="1"/>
</dbReference>
<evidence type="ECO:0000256" key="2">
    <source>
        <dbReference type="ARBA" id="ARBA00022737"/>
    </source>
</evidence>
<feature type="repeat" description="PPR" evidence="3">
    <location>
        <begin position="287"/>
        <end position="321"/>
    </location>
</feature>
<evidence type="ECO:0000256" key="3">
    <source>
        <dbReference type="PROSITE-ProRule" id="PRU00708"/>
    </source>
</evidence>
<organism evidence="5 6">
    <name type="scientific">Cuscuta campestris</name>
    <dbReference type="NCBI Taxonomy" id="132261"/>
    <lineage>
        <taxon>Eukaryota</taxon>
        <taxon>Viridiplantae</taxon>
        <taxon>Streptophyta</taxon>
        <taxon>Embryophyta</taxon>
        <taxon>Tracheophyta</taxon>
        <taxon>Spermatophyta</taxon>
        <taxon>Magnoliopsida</taxon>
        <taxon>eudicotyledons</taxon>
        <taxon>Gunneridae</taxon>
        <taxon>Pentapetalae</taxon>
        <taxon>asterids</taxon>
        <taxon>lamiids</taxon>
        <taxon>Solanales</taxon>
        <taxon>Convolvulaceae</taxon>
        <taxon>Cuscuteae</taxon>
        <taxon>Cuscuta</taxon>
        <taxon>Cuscuta subgen. Grammica</taxon>
        <taxon>Cuscuta sect. Cleistogrammica</taxon>
    </lineage>
</organism>
<proteinExistence type="inferred from homology"/>
<dbReference type="NCBIfam" id="TIGR00756">
    <property type="entry name" value="PPR"/>
    <property type="match status" value="4"/>
</dbReference>
<dbReference type="OrthoDB" id="185373at2759"/>
<accession>A0A484K819</accession>
<dbReference type="PANTHER" id="PTHR47936">
    <property type="entry name" value="PPR_LONG DOMAIN-CONTAINING PROTEIN"/>
    <property type="match status" value="1"/>
</dbReference>
<dbReference type="InterPro" id="IPR011990">
    <property type="entry name" value="TPR-like_helical_dom_sf"/>
</dbReference>
<protein>
    <recommendedName>
        <fullName evidence="7">Pentacotripeptide-repeat region of PRORP domain-containing protein</fullName>
    </recommendedName>
</protein>
<dbReference type="AlphaFoldDB" id="A0A484K819"/>
<evidence type="ECO:0000256" key="4">
    <source>
        <dbReference type="SAM" id="MobiDB-lite"/>
    </source>
</evidence>
<dbReference type="Gene3D" id="1.25.40.10">
    <property type="entry name" value="Tetratricopeptide repeat domain"/>
    <property type="match status" value="3"/>
</dbReference>
<evidence type="ECO:0008006" key="7">
    <source>
        <dbReference type="Google" id="ProtNLM"/>
    </source>
</evidence>